<reference evidence="3 4" key="1">
    <citation type="submission" date="2016-10" db="EMBL/GenBank/DDBJ databases">
        <title>Complete Genome Sequence of Peptococcaceae strain DCMF.</title>
        <authorList>
            <person name="Edwards R.J."/>
            <person name="Holland S.I."/>
            <person name="Deshpande N.P."/>
            <person name="Wong Y.K."/>
            <person name="Ertan H."/>
            <person name="Manefield M."/>
            <person name="Russell T.L."/>
            <person name="Lee M.J."/>
        </authorList>
    </citation>
    <scope>NUCLEOTIDE SEQUENCE [LARGE SCALE GENOMIC DNA]</scope>
    <source>
        <strain evidence="3 4">DCMF</strain>
    </source>
</reference>
<dbReference type="KEGG" id="fwa:DCMF_14135"/>
<dbReference type="GO" id="GO:0003700">
    <property type="term" value="F:DNA-binding transcription factor activity"/>
    <property type="evidence" value="ECO:0007669"/>
    <property type="project" value="InterPro"/>
</dbReference>
<dbReference type="Gene3D" id="1.10.10.10">
    <property type="entry name" value="Winged helix-like DNA-binding domain superfamily/Winged helix DNA-binding domain"/>
    <property type="match status" value="1"/>
</dbReference>
<dbReference type="Gene3D" id="3.90.550.10">
    <property type="entry name" value="Spore Coat Polysaccharide Biosynthesis Protein SpsA, Chain A"/>
    <property type="match status" value="1"/>
</dbReference>
<sequence length="321" mass="35244">MKTGAVVAVAGLSLRMKSFKPMLQLAGSTVIKTAVSTLKSAGVSPVVVVTGNNAEQLTKHLANLDVVCIYNENFATTDMYYSASMGLRYIQDKTDRVFFLPADVPLFSRQSLFTMMGYMDCSNCRILTPEHNGKGGHPLLIDSSVIPQLLSYRGEEGLRGAVEAFTGLKETIELPDIGMTIDADKPEHYELLQQYAKSITLREPITCSVKISLNRKAMFFDSSVAELLQQVSQTASLNEACSNLGISYSNAWKIIKIAEGQMGFPLLHSQTGGVHGGGSSLTEEGQALLDTYIQLRQEVEHFTELNFHKVFNRFQKATGEK</sequence>
<dbReference type="CDD" id="cd04182">
    <property type="entry name" value="GT_2_like_f"/>
    <property type="match status" value="1"/>
</dbReference>
<dbReference type="InterPro" id="IPR000847">
    <property type="entry name" value="LysR_HTH_N"/>
</dbReference>
<dbReference type="AlphaFoldDB" id="A0A3G1KTG5"/>
<dbReference type="InterPro" id="IPR029044">
    <property type="entry name" value="Nucleotide-diphossugar_trans"/>
</dbReference>
<feature type="domain" description="MobA-like NTP transferase" evidence="2">
    <location>
        <begin position="5"/>
        <end position="163"/>
    </location>
</feature>
<dbReference type="OrthoDB" id="285216at2"/>
<keyword evidence="4" id="KW-1185">Reference proteome</keyword>
<evidence type="ECO:0000313" key="3">
    <source>
        <dbReference type="EMBL" id="ATW25749.1"/>
    </source>
</evidence>
<dbReference type="Pfam" id="PF12804">
    <property type="entry name" value="NTP_transf_3"/>
    <property type="match status" value="1"/>
</dbReference>
<dbReference type="PANTHER" id="PTHR43777">
    <property type="entry name" value="MOLYBDENUM COFACTOR CYTIDYLYLTRANSFERASE"/>
    <property type="match status" value="1"/>
</dbReference>
<evidence type="ECO:0008006" key="5">
    <source>
        <dbReference type="Google" id="ProtNLM"/>
    </source>
</evidence>
<dbReference type="SUPFAM" id="SSF46785">
    <property type="entry name" value="Winged helix' DNA-binding domain"/>
    <property type="match status" value="1"/>
</dbReference>
<dbReference type="InterPro" id="IPR025877">
    <property type="entry name" value="MobA-like_NTP_Trfase"/>
</dbReference>
<proteinExistence type="predicted"/>
<dbReference type="RefSeq" id="WP_148135019.1">
    <property type="nucleotide sequence ID" value="NZ_CP017634.1"/>
</dbReference>
<evidence type="ECO:0000259" key="1">
    <source>
        <dbReference type="Pfam" id="PF00126"/>
    </source>
</evidence>
<protein>
    <recommendedName>
        <fullName evidence="5">LysR family transcriptional regulator</fullName>
    </recommendedName>
</protein>
<evidence type="ECO:0000259" key="2">
    <source>
        <dbReference type="Pfam" id="PF12804"/>
    </source>
</evidence>
<dbReference type="Proteomes" id="UP000323521">
    <property type="component" value="Chromosome"/>
</dbReference>
<organism evidence="3 4">
    <name type="scientific">Formimonas warabiya</name>
    <dbReference type="NCBI Taxonomy" id="1761012"/>
    <lineage>
        <taxon>Bacteria</taxon>
        <taxon>Bacillati</taxon>
        <taxon>Bacillota</taxon>
        <taxon>Clostridia</taxon>
        <taxon>Eubacteriales</taxon>
        <taxon>Peptococcaceae</taxon>
        <taxon>Candidatus Formimonas</taxon>
    </lineage>
</organism>
<dbReference type="EMBL" id="CP017634">
    <property type="protein sequence ID" value="ATW25749.1"/>
    <property type="molecule type" value="Genomic_DNA"/>
</dbReference>
<dbReference type="InterPro" id="IPR036390">
    <property type="entry name" value="WH_DNA-bd_sf"/>
</dbReference>
<dbReference type="Pfam" id="PF00126">
    <property type="entry name" value="HTH_1"/>
    <property type="match status" value="1"/>
</dbReference>
<name>A0A3G1KTG5_FORW1</name>
<dbReference type="InterPro" id="IPR036388">
    <property type="entry name" value="WH-like_DNA-bd_sf"/>
</dbReference>
<gene>
    <name evidence="3" type="ORF">DCMF_14135</name>
</gene>
<accession>A0A3G1KTG5</accession>
<dbReference type="GO" id="GO:0016779">
    <property type="term" value="F:nucleotidyltransferase activity"/>
    <property type="evidence" value="ECO:0007669"/>
    <property type="project" value="UniProtKB-ARBA"/>
</dbReference>
<dbReference type="SUPFAM" id="SSF53448">
    <property type="entry name" value="Nucleotide-diphospho-sugar transferases"/>
    <property type="match status" value="1"/>
</dbReference>
<feature type="domain" description="HTH lysR-type" evidence="1">
    <location>
        <begin position="226"/>
        <end position="286"/>
    </location>
</feature>
<dbReference type="PANTHER" id="PTHR43777:SF1">
    <property type="entry name" value="MOLYBDENUM COFACTOR CYTIDYLYLTRANSFERASE"/>
    <property type="match status" value="1"/>
</dbReference>
<evidence type="ECO:0000313" key="4">
    <source>
        <dbReference type="Proteomes" id="UP000323521"/>
    </source>
</evidence>